<dbReference type="PANTHER" id="PTHR30399:SF1">
    <property type="entry name" value="UTP PYROPHOSPHATASE"/>
    <property type="match status" value="1"/>
</dbReference>
<feature type="domain" description="YgjP-like metallopeptidase" evidence="1">
    <location>
        <begin position="39"/>
        <end position="248"/>
    </location>
</feature>
<gene>
    <name evidence="2" type="ORF">FDP22_10215</name>
</gene>
<dbReference type="InterPro" id="IPR053136">
    <property type="entry name" value="UTP_pyrophosphatase-like"/>
</dbReference>
<dbReference type="Proteomes" id="UP000305888">
    <property type="component" value="Chromosome"/>
</dbReference>
<reference evidence="2 3" key="1">
    <citation type="submission" date="2019-06" db="EMBL/GenBank/DDBJ databases">
        <title>Genome sequence of Rhodobacteraceae bacterium D4M1.</title>
        <authorList>
            <person name="Cao J."/>
        </authorList>
    </citation>
    <scope>NUCLEOTIDE SEQUENCE [LARGE SCALE GENOMIC DNA]</scope>
    <source>
        <strain evidence="2 3">D4M1</strain>
    </source>
</reference>
<name>A0A5B8FZL9_9RHOB</name>
<evidence type="ECO:0000313" key="2">
    <source>
        <dbReference type="EMBL" id="QDL92112.1"/>
    </source>
</evidence>
<dbReference type="AlphaFoldDB" id="A0A5B8FZL9"/>
<dbReference type="OrthoDB" id="9795402at2"/>
<dbReference type="CDD" id="cd07344">
    <property type="entry name" value="M48_yhfN_like"/>
    <property type="match status" value="1"/>
</dbReference>
<evidence type="ECO:0000259" key="1">
    <source>
        <dbReference type="Pfam" id="PF01863"/>
    </source>
</evidence>
<dbReference type="KEGG" id="ppru:FDP22_10215"/>
<sequence length="251" mass="29047">MRCSRPHGSACRMMAVSADACFQWGRRRITYRVSRDERRRLKITVAPSGMVDVTAPVDATVEEVHDRVRRKGGWIAAQIADFEQYRPRTPPRHYISGETHLLRGVQYRLRVRQGAASRIYLSGDRIVLETPHTESAIHKAALLNHFYRLEAHQEFPLRLLQLAPLFASEGMDVPKLIIRPMTKRWGSFTPKGSLVLNLDLVRAPIQCIDYVIVHELAHAFEPDHGPRWRSLMDKAMPDWRDRKQRLETKLL</sequence>
<evidence type="ECO:0000313" key="3">
    <source>
        <dbReference type="Proteomes" id="UP000305888"/>
    </source>
</evidence>
<dbReference type="Gene3D" id="3.30.2010.10">
    <property type="entry name" value="Metalloproteases ('zincins'), catalytic domain"/>
    <property type="match status" value="1"/>
</dbReference>
<organism evidence="2 3">
    <name type="scientific">Paroceanicella profunda</name>
    <dbReference type="NCBI Taxonomy" id="2579971"/>
    <lineage>
        <taxon>Bacteria</taxon>
        <taxon>Pseudomonadati</taxon>
        <taxon>Pseudomonadota</taxon>
        <taxon>Alphaproteobacteria</taxon>
        <taxon>Rhodobacterales</taxon>
        <taxon>Paracoccaceae</taxon>
        <taxon>Paroceanicella</taxon>
    </lineage>
</organism>
<dbReference type="PANTHER" id="PTHR30399">
    <property type="entry name" value="UNCHARACTERIZED PROTEIN YGJP"/>
    <property type="match status" value="1"/>
</dbReference>
<proteinExistence type="predicted"/>
<keyword evidence="3" id="KW-1185">Reference proteome</keyword>
<dbReference type="EMBL" id="CP040818">
    <property type="protein sequence ID" value="QDL92112.1"/>
    <property type="molecule type" value="Genomic_DNA"/>
</dbReference>
<dbReference type="Pfam" id="PF01863">
    <property type="entry name" value="YgjP-like"/>
    <property type="match status" value="1"/>
</dbReference>
<protein>
    <submittedName>
        <fullName evidence="2">M48 family metallopeptidase</fullName>
    </submittedName>
</protein>
<accession>A0A5B8FZL9</accession>
<dbReference type="InterPro" id="IPR002725">
    <property type="entry name" value="YgjP-like_metallopeptidase"/>
</dbReference>